<dbReference type="Gene3D" id="3.40.50.150">
    <property type="entry name" value="Vaccinia Virus protein VP39"/>
    <property type="match status" value="1"/>
</dbReference>
<dbReference type="GO" id="GO:0032259">
    <property type="term" value="P:methylation"/>
    <property type="evidence" value="ECO:0007669"/>
    <property type="project" value="UniProtKB-KW"/>
</dbReference>
<dbReference type="InterPro" id="IPR029063">
    <property type="entry name" value="SAM-dependent_MTases_sf"/>
</dbReference>
<organism evidence="2 3">
    <name type="scientific">Arthrobacter mobilis</name>
    <dbReference type="NCBI Taxonomy" id="2724944"/>
    <lineage>
        <taxon>Bacteria</taxon>
        <taxon>Bacillati</taxon>
        <taxon>Actinomycetota</taxon>
        <taxon>Actinomycetes</taxon>
        <taxon>Micrococcales</taxon>
        <taxon>Micrococcaceae</taxon>
        <taxon>Arthrobacter</taxon>
    </lineage>
</organism>
<dbReference type="SUPFAM" id="SSF53335">
    <property type="entry name" value="S-adenosyl-L-methionine-dependent methyltransferases"/>
    <property type="match status" value="1"/>
</dbReference>
<gene>
    <name evidence="2" type="ORF">HGG74_00595</name>
</gene>
<comment type="caution">
    <text evidence="2">The sequence shown here is derived from an EMBL/GenBank/DDBJ whole genome shotgun (WGS) entry which is preliminary data.</text>
</comment>
<dbReference type="Proteomes" id="UP000544090">
    <property type="component" value="Unassembled WGS sequence"/>
</dbReference>
<dbReference type="PANTHER" id="PTHR45036:SF1">
    <property type="entry name" value="METHYLTRANSFERASE LIKE 7A"/>
    <property type="match status" value="1"/>
</dbReference>
<keyword evidence="3" id="KW-1185">Reference proteome</keyword>
<dbReference type="EMBL" id="JAAZSQ010000001">
    <property type="protein sequence ID" value="NKX53054.1"/>
    <property type="molecule type" value="Genomic_DNA"/>
</dbReference>
<evidence type="ECO:0000259" key="1">
    <source>
        <dbReference type="Pfam" id="PF08241"/>
    </source>
</evidence>
<evidence type="ECO:0000313" key="2">
    <source>
        <dbReference type="EMBL" id="NKX53054.1"/>
    </source>
</evidence>
<dbReference type="InterPro" id="IPR052356">
    <property type="entry name" value="Thiol_S-MT"/>
</dbReference>
<accession>A0A7X6HB08</accession>
<reference evidence="2 3" key="1">
    <citation type="submission" date="2020-04" db="EMBL/GenBank/DDBJ databases">
        <title>Arthrobacter sp. nov.</title>
        <authorList>
            <person name="Liu S."/>
        </authorList>
    </citation>
    <scope>NUCLEOTIDE SEQUENCE [LARGE SCALE GENOMIC DNA]</scope>
    <source>
        <strain evidence="2 3">E918</strain>
    </source>
</reference>
<protein>
    <submittedName>
        <fullName evidence="2">Class I SAM-dependent methyltransferase</fullName>
    </submittedName>
</protein>
<sequence length="194" mass="19851">MRRAEATELGWRRAALLSGLSGNVVDVGAGTGANLPHFPAACTVTAVEPDPNMRRRLAAKLAAASSGAAARATVAAGSAEALPVDDAAADAVVFTLVLCTVPDQAAALAEARRVLKPGGSLLFLEHVRGTGRHARIQDAVQPLWSFAAQGCHPNRDTVAALRAAGFSVEVDEEFTLGPGWNPANPLVRGSATAG</sequence>
<dbReference type="PANTHER" id="PTHR45036">
    <property type="entry name" value="METHYLTRANSFERASE LIKE 7B"/>
    <property type="match status" value="1"/>
</dbReference>
<dbReference type="GO" id="GO:0008757">
    <property type="term" value="F:S-adenosylmethionine-dependent methyltransferase activity"/>
    <property type="evidence" value="ECO:0007669"/>
    <property type="project" value="InterPro"/>
</dbReference>
<keyword evidence="2" id="KW-0489">Methyltransferase</keyword>
<dbReference type="Pfam" id="PF08241">
    <property type="entry name" value="Methyltransf_11"/>
    <property type="match status" value="1"/>
</dbReference>
<proteinExistence type="predicted"/>
<evidence type="ECO:0000313" key="3">
    <source>
        <dbReference type="Proteomes" id="UP000544090"/>
    </source>
</evidence>
<dbReference type="CDD" id="cd02440">
    <property type="entry name" value="AdoMet_MTases"/>
    <property type="match status" value="1"/>
</dbReference>
<dbReference type="InterPro" id="IPR013216">
    <property type="entry name" value="Methyltransf_11"/>
</dbReference>
<dbReference type="AlphaFoldDB" id="A0A7X6HB08"/>
<feature type="domain" description="Methyltransferase type 11" evidence="1">
    <location>
        <begin position="25"/>
        <end position="123"/>
    </location>
</feature>
<keyword evidence="2" id="KW-0808">Transferase</keyword>
<name>A0A7X6HB08_9MICC</name>